<dbReference type="PANTHER" id="PTHR24171">
    <property type="entry name" value="ANKYRIN REPEAT DOMAIN-CONTAINING PROTEIN 39-RELATED"/>
    <property type="match status" value="1"/>
</dbReference>
<dbReference type="AlphaFoldDB" id="A0A382BD29"/>
<dbReference type="GO" id="GO:0085020">
    <property type="term" value="P:protein K6-linked ubiquitination"/>
    <property type="evidence" value="ECO:0007669"/>
    <property type="project" value="TreeGrafter"/>
</dbReference>
<evidence type="ECO:0000313" key="4">
    <source>
        <dbReference type="EMBL" id="SVB11421.1"/>
    </source>
</evidence>
<keyword evidence="1" id="KW-0677">Repeat</keyword>
<dbReference type="PROSITE" id="PS50297">
    <property type="entry name" value="ANK_REP_REGION"/>
    <property type="match status" value="1"/>
</dbReference>
<feature type="region of interest" description="Disordered" evidence="3">
    <location>
        <begin position="1"/>
        <end position="20"/>
    </location>
</feature>
<sequence length="145" mass="15593">MFYQRPGLPPPDILSKHGGKTSEESKVKHLLITTIAAVLVLGCASRMQPPVVSIHKAAKTGNIKVVKQHLTVGVDVNAMDANKMTALHWAAMKGQKKVVALLIVKGANLNAKTSKNLTPLNLADNNFQNEISELLIANGASEFVY</sequence>
<dbReference type="EMBL" id="UINC01029159">
    <property type="protein sequence ID" value="SVB11421.1"/>
    <property type="molecule type" value="Genomic_DNA"/>
</dbReference>
<protein>
    <submittedName>
        <fullName evidence="4">Uncharacterized protein</fullName>
    </submittedName>
</protein>
<dbReference type="InterPro" id="IPR036770">
    <property type="entry name" value="Ankyrin_rpt-contain_sf"/>
</dbReference>
<organism evidence="4">
    <name type="scientific">marine metagenome</name>
    <dbReference type="NCBI Taxonomy" id="408172"/>
    <lineage>
        <taxon>unclassified sequences</taxon>
        <taxon>metagenomes</taxon>
        <taxon>ecological metagenomes</taxon>
    </lineage>
</organism>
<name>A0A382BD29_9ZZZZ</name>
<evidence type="ECO:0000256" key="1">
    <source>
        <dbReference type="ARBA" id="ARBA00022737"/>
    </source>
</evidence>
<dbReference type="InterPro" id="IPR002110">
    <property type="entry name" value="Ankyrin_rpt"/>
</dbReference>
<evidence type="ECO:0000256" key="3">
    <source>
        <dbReference type="SAM" id="MobiDB-lite"/>
    </source>
</evidence>
<dbReference type="PROSITE" id="PS50088">
    <property type="entry name" value="ANK_REPEAT"/>
    <property type="match status" value="2"/>
</dbReference>
<dbReference type="Gene3D" id="1.25.40.20">
    <property type="entry name" value="Ankyrin repeat-containing domain"/>
    <property type="match status" value="1"/>
</dbReference>
<dbReference type="GO" id="GO:0004842">
    <property type="term" value="F:ubiquitin-protein transferase activity"/>
    <property type="evidence" value="ECO:0007669"/>
    <property type="project" value="TreeGrafter"/>
</dbReference>
<dbReference type="GO" id="GO:0070531">
    <property type="term" value="C:BRCA1-A complex"/>
    <property type="evidence" value="ECO:0007669"/>
    <property type="project" value="TreeGrafter"/>
</dbReference>
<dbReference type="GO" id="GO:0031436">
    <property type="term" value="C:BRCA1-BARD1 complex"/>
    <property type="evidence" value="ECO:0007669"/>
    <property type="project" value="TreeGrafter"/>
</dbReference>
<dbReference type="Pfam" id="PF12796">
    <property type="entry name" value="Ank_2"/>
    <property type="match status" value="1"/>
</dbReference>
<proteinExistence type="predicted"/>
<dbReference type="SUPFAM" id="SSF48403">
    <property type="entry name" value="Ankyrin repeat"/>
    <property type="match status" value="1"/>
</dbReference>
<reference evidence="4" key="1">
    <citation type="submission" date="2018-05" db="EMBL/GenBank/DDBJ databases">
        <authorList>
            <person name="Lanie J.A."/>
            <person name="Ng W.-L."/>
            <person name="Kazmierczak K.M."/>
            <person name="Andrzejewski T.M."/>
            <person name="Davidsen T.M."/>
            <person name="Wayne K.J."/>
            <person name="Tettelin H."/>
            <person name="Glass J.I."/>
            <person name="Rusch D."/>
            <person name="Podicherti R."/>
            <person name="Tsui H.-C.T."/>
            <person name="Winkler M.E."/>
        </authorList>
    </citation>
    <scope>NUCLEOTIDE SEQUENCE</scope>
</reference>
<accession>A0A382BD29</accession>
<keyword evidence="2" id="KW-0040">ANK repeat</keyword>
<evidence type="ECO:0000256" key="2">
    <source>
        <dbReference type="ARBA" id="ARBA00023043"/>
    </source>
</evidence>
<dbReference type="PANTHER" id="PTHR24171:SF8">
    <property type="entry name" value="BRCA1-ASSOCIATED RING DOMAIN PROTEIN 1"/>
    <property type="match status" value="1"/>
</dbReference>
<dbReference type="SMART" id="SM00248">
    <property type="entry name" value="ANK"/>
    <property type="match status" value="2"/>
</dbReference>
<gene>
    <name evidence="4" type="ORF">METZ01_LOCUS164275</name>
</gene>